<evidence type="ECO:0008006" key="4">
    <source>
        <dbReference type="Google" id="ProtNLM"/>
    </source>
</evidence>
<accession>A0ABT7NFT2</accession>
<feature type="chain" id="PRO_5046548655" description="Lipoprotein" evidence="1">
    <location>
        <begin position="20"/>
        <end position="180"/>
    </location>
</feature>
<proteinExistence type="predicted"/>
<sequence>MCKLAIAMCLLAAAGTSSAAIPMLNYTCPGNLDVHADEGGPVFINGKETKLKRFNDNYYEASGAGVTLSISINPDGTPTVSYTGPKRANGICHVASSASTGPAPATARNSKPNAENACLAAVAKSTNVARNNLKVIDVMTAEAGTGVTVSVPGANAPWSCLVDRQGRVERAMYTGKEGGR</sequence>
<name>A0ABT7NFT2_9BURK</name>
<feature type="signal peptide" evidence="1">
    <location>
        <begin position="1"/>
        <end position="19"/>
    </location>
</feature>
<gene>
    <name evidence="2" type="ORF">QTH91_20150</name>
</gene>
<dbReference type="RefSeq" id="WP_286661924.1">
    <property type="nucleotide sequence ID" value="NZ_JASZYV010000004.1"/>
</dbReference>
<keyword evidence="1" id="KW-0732">Signal</keyword>
<organism evidence="2 3">
    <name type="scientific">Variovorax dokdonensis</name>
    <dbReference type="NCBI Taxonomy" id="344883"/>
    <lineage>
        <taxon>Bacteria</taxon>
        <taxon>Pseudomonadati</taxon>
        <taxon>Pseudomonadota</taxon>
        <taxon>Betaproteobacteria</taxon>
        <taxon>Burkholderiales</taxon>
        <taxon>Comamonadaceae</taxon>
        <taxon>Variovorax</taxon>
    </lineage>
</organism>
<reference evidence="2" key="1">
    <citation type="submission" date="2023-06" db="EMBL/GenBank/DDBJ databases">
        <authorList>
            <person name="Jiang Y."/>
            <person name="Liu Q."/>
        </authorList>
    </citation>
    <scope>NUCLEOTIDE SEQUENCE</scope>
    <source>
        <strain evidence="2">CGMCC 1.12089</strain>
    </source>
</reference>
<dbReference type="EMBL" id="JASZYV010000004">
    <property type="protein sequence ID" value="MDM0046815.1"/>
    <property type="molecule type" value="Genomic_DNA"/>
</dbReference>
<evidence type="ECO:0000313" key="3">
    <source>
        <dbReference type="Proteomes" id="UP001174908"/>
    </source>
</evidence>
<comment type="caution">
    <text evidence="2">The sequence shown here is derived from an EMBL/GenBank/DDBJ whole genome shotgun (WGS) entry which is preliminary data.</text>
</comment>
<protein>
    <recommendedName>
        <fullName evidence="4">Lipoprotein</fullName>
    </recommendedName>
</protein>
<keyword evidence="3" id="KW-1185">Reference proteome</keyword>
<evidence type="ECO:0000256" key="1">
    <source>
        <dbReference type="SAM" id="SignalP"/>
    </source>
</evidence>
<evidence type="ECO:0000313" key="2">
    <source>
        <dbReference type="EMBL" id="MDM0046815.1"/>
    </source>
</evidence>
<dbReference type="Proteomes" id="UP001174908">
    <property type="component" value="Unassembled WGS sequence"/>
</dbReference>